<name>A0A2L0W2C9_CITFR</name>
<gene>
    <name evidence="2" type="ORF">O4000_25930</name>
</gene>
<evidence type="ECO:0000313" key="2">
    <source>
        <dbReference type="EMBL" id="WAZ59927.1"/>
    </source>
</evidence>
<dbReference type="AlphaFoldDB" id="A0A2L0W2C9"/>
<proteinExistence type="predicted"/>
<evidence type="ECO:0000313" key="3">
    <source>
        <dbReference type="Proteomes" id="UP001164536"/>
    </source>
</evidence>
<dbReference type="Proteomes" id="UP001164536">
    <property type="component" value="Plasmid unnamed1"/>
</dbReference>
<evidence type="ECO:0000313" key="1">
    <source>
        <dbReference type="EMBL" id="AVA18526.1"/>
    </source>
</evidence>
<dbReference type="EMBL" id="MF072964">
    <property type="protein sequence ID" value="AVA18526.1"/>
    <property type="molecule type" value="Genomic_DNA"/>
</dbReference>
<reference evidence="1" key="1">
    <citation type="submission" date="2017-05" db="EMBL/GenBank/DDBJ databases">
        <title>Comparative genomics of five different resistance plasmids coexisted in a clinical multi-drug resistant Citrobacter freundii isolate.</title>
        <authorList>
            <person name="Jing O."/>
            <person name="Sun F."/>
            <person name="Zhou D."/>
            <person name="Feng J."/>
            <person name="Zhan Z."/>
            <person name="Xiong Z."/>
            <person name="Yang B."/>
            <person name="Liu Z."/>
            <person name="Li T."/>
            <person name="Tong Y."/>
            <person name="Xia P."/>
        </authorList>
    </citation>
    <scope>NUCLEOTIDE SEQUENCE</scope>
    <source>
        <strain evidence="1">P10159</strain>
        <plasmid evidence="1">pP10159-4</plasmid>
    </source>
</reference>
<dbReference type="EMBL" id="CP114565">
    <property type="protein sequence ID" value="WAZ59927.1"/>
    <property type="molecule type" value="Genomic_DNA"/>
</dbReference>
<keyword evidence="1" id="KW-0614">Plasmid</keyword>
<accession>A0A2L0W2C9</accession>
<geneLocation type="plasmid" evidence="2 3">
    <name>unnamed1</name>
</geneLocation>
<reference evidence="2" key="2">
    <citation type="submission" date="2022-12" db="EMBL/GenBank/DDBJ databases">
        <title>2953647.</title>
        <authorList>
            <person name="Hergert J."/>
            <person name="Casey R."/>
            <person name="Wagner J."/>
            <person name="Young E.L."/>
            <person name="Oakeson K.F."/>
        </authorList>
    </citation>
    <scope>NUCLEOTIDE SEQUENCE</scope>
    <source>
        <strain evidence="2">2953647</strain>
        <plasmid evidence="2">unnamed1</plasmid>
    </source>
</reference>
<sequence length="52" mass="5750">MDSNAVANIPVGIIIPANADLKLIIFDFPSIRPLGQQQQTRVQQGDTLYRVL</sequence>
<keyword evidence="3" id="KW-1185">Reference proteome</keyword>
<protein>
    <submittedName>
        <fullName evidence="1">Uncharacterized protein</fullName>
    </submittedName>
</protein>
<dbReference type="RefSeq" id="WP_022652137.1">
    <property type="nucleotide sequence ID" value="NC_019360.1"/>
</dbReference>
<geneLocation type="plasmid" evidence="1">
    <name>pP10159-4</name>
</geneLocation>
<organism evidence="1">
    <name type="scientific">Citrobacter freundii</name>
    <dbReference type="NCBI Taxonomy" id="546"/>
    <lineage>
        <taxon>Bacteria</taxon>
        <taxon>Pseudomonadati</taxon>
        <taxon>Pseudomonadota</taxon>
        <taxon>Gammaproteobacteria</taxon>
        <taxon>Enterobacterales</taxon>
        <taxon>Enterobacteriaceae</taxon>
        <taxon>Citrobacter</taxon>
        <taxon>Citrobacter freundii complex</taxon>
    </lineage>
</organism>